<dbReference type="GO" id="GO:0010698">
    <property type="term" value="F:acetyltransferase activator activity"/>
    <property type="evidence" value="ECO:0000318"/>
    <property type="project" value="GO_Central"/>
</dbReference>
<feature type="compositionally biased region" description="Basic and acidic residues" evidence="4">
    <location>
        <begin position="638"/>
        <end position="663"/>
    </location>
</feature>
<dbReference type="PANTHER" id="PTHR22767">
    <property type="entry name" value="N-TERMINAL ACETYLTRANSFERASE-RELATED"/>
    <property type="match status" value="1"/>
</dbReference>
<gene>
    <name evidence="5" type="ORF">KFL_004440090</name>
</gene>
<dbReference type="InterPro" id="IPR021183">
    <property type="entry name" value="NatA_aux_su"/>
</dbReference>
<dbReference type="Gene3D" id="1.25.40.1040">
    <property type="match status" value="1"/>
</dbReference>
<dbReference type="Gene3D" id="1.25.40.1010">
    <property type="match status" value="1"/>
</dbReference>
<protein>
    <submittedName>
        <fullName evidence="5">N-terminal acetyltransferase</fullName>
    </submittedName>
</protein>
<sequence length="911" mass="102644">MGATLPPKENNLFKLVVKSYETKQYKKGLKAADQVLKKFPEHGETLAMKGLTLNCLERKEEAYDYVRRGLKNDLKSHVCWHVYGLLYRADRNYREAAKCYRNALKHDPGNNQILRDLANLQVQLRDTAGFVETRRELLTTKPNNKNNWLAFAIAQHLSGRQHVAVEIITAYEKTVEEYLDSERYEHSEMLLYKAMLMEEAGQFEQALRQLKENSDQIVDKLSIREQRAALLLKLNRNAEAEKEYRYLLAINSDNYNYYRGLEAALGLQASSAGTWDDNQVAKLKTLYKELLERFPRSAAVKRIPLDFIEGEDFRKAISQYLPAFLRKGVPSLYSDLKPLYNQPGKAAIMDDVFKRFETSLREEGRFPAESSSSSTDPEPPTTLLWTLFLLAQHYDRRRLYDVALEKVEEAIKHTPTVPDLYLVKARILRHGGDAPAAAALAEEARSLDLADRYLNNEAVKRFLGADQVEDAERTAALFTKDGEQHNSLFDMQCMWYEVASGDSHLRQSAYGKALKKYLAIEKHYADMIEDQFDFHTYCLRKMTLRAYIKMLRMEDHLHSFKFFCKGAAGAIRTYIALFDKPAQGDNDDADGANSGLSALERKKLRAKQRKAEAKAKKAEETKREEEEKAAAAAAAAAAKEKGGKKPKAEAVKPADPDPHGDKLAQVEDPLSESVQYLQLLQQHAAQAIETHLLAFELYIRKKKLLLALQAVKRLVSIDVTHPDVHRSLVTLFHTVDTSPAPDSESAELVHRVIAEERKEITALAGQSLQEYNEAFLKEHSGSLLHRAAAAEVVVLLDCSRTAEAVGIVEEASARGAGKDEALAEGVKTWELKDCIRVHRLLQQKLGDAKAAARWKERCSGYFPYSTYFQGPKSSGVVGLPVSQVQHPELLPEENAGKLANGAATAVENLHI</sequence>
<dbReference type="InterPro" id="IPR013105">
    <property type="entry name" value="TPR_2"/>
</dbReference>
<keyword evidence="2 3" id="KW-0802">TPR repeat</keyword>
<dbReference type="FunFam" id="1.25.40.1010:FF:000002">
    <property type="entry name" value="N-terminal acetyltransferase catalytic subunit (NAT1)"/>
    <property type="match status" value="1"/>
</dbReference>
<dbReference type="GO" id="GO:0005737">
    <property type="term" value="C:cytoplasm"/>
    <property type="evidence" value="ECO:0000318"/>
    <property type="project" value="GO_Central"/>
</dbReference>
<dbReference type="PIRSF" id="PIRSF000422">
    <property type="entry name" value="N-terminal-AcTrfase-A_aux_su"/>
    <property type="match status" value="1"/>
</dbReference>
<dbReference type="STRING" id="105231.A0A1Y1IHR1"/>
<dbReference type="Pfam" id="PF12569">
    <property type="entry name" value="NatA_aux_su"/>
    <property type="match status" value="1"/>
</dbReference>
<feature type="compositionally biased region" description="Basic and acidic residues" evidence="4">
    <location>
        <begin position="609"/>
        <end position="629"/>
    </location>
</feature>
<dbReference type="Proteomes" id="UP000054558">
    <property type="component" value="Unassembled WGS sequence"/>
</dbReference>
<dbReference type="SUPFAM" id="SSF48452">
    <property type="entry name" value="TPR-like"/>
    <property type="match status" value="2"/>
</dbReference>
<name>A0A1Y1IHR1_KLENI</name>
<dbReference type="PANTHER" id="PTHR22767:SF2">
    <property type="entry name" value="N(ALPHA)-ACETYLTRANSFERASE 15_16, ISOFORM A"/>
    <property type="match status" value="1"/>
</dbReference>
<evidence type="ECO:0000313" key="6">
    <source>
        <dbReference type="Proteomes" id="UP000054558"/>
    </source>
</evidence>
<organism evidence="5 6">
    <name type="scientific">Klebsormidium nitens</name>
    <name type="common">Green alga</name>
    <name type="synonym">Ulothrix nitens</name>
    <dbReference type="NCBI Taxonomy" id="105231"/>
    <lineage>
        <taxon>Eukaryota</taxon>
        <taxon>Viridiplantae</taxon>
        <taxon>Streptophyta</taxon>
        <taxon>Klebsormidiophyceae</taxon>
        <taxon>Klebsormidiales</taxon>
        <taxon>Klebsormidiaceae</taxon>
        <taxon>Klebsormidium</taxon>
    </lineage>
</organism>
<dbReference type="SMART" id="SM00028">
    <property type="entry name" value="TPR"/>
    <property type="match status" value="4"/>
</dbReference>
<evidence type="ECO:0000256" key="3">
    <source>
        <dbReference type="PROSITE-ProRule" id="PRU00339"/>
    </source>
</evidence>
<dbReference type="Pfam" id="PF07719">
    <property type="entry name" value="TPR_2"/>
    <property type="match status" value="1"/>
</dbReference>
<dbReference type="EMBL" id="DF237393">
    <property type="protein sequence ID" value="GAQ88611.1"/>
    <property type="molecule type" value="Genomic_DNA"/>
</dbReference>
<dbReference type="InterPro" id="IPR011990">
    <property type="entry name" value="TPR-like_helical_dom_sf"/>
</dbReference>
<evidence type="ECO:0000256" key="1">
    <source>
        <dbReference type="ARBA" id="ARBA00022737"/>
    </source>
</evidence>
<dbReference type="AlphaFoldDB" id="A0A1Y1IHR1"/>
<dbReference type="FunFam" id="1.25.40.1040:FF:000003">
    <property type="entry name" value="N-terminal acetyltransferase A, auxiliary subunit"/>
    <property type="match status" value="1"/>
</dbReference>
<proteinExistence type="predicted"/>
<dbReference type="InterPro" id="IPR019734">
    <property type="entry name" value="TPR_rpt"/>
</dbReference>
<feature type="region of interest" description="Disordered" evidence="4">
    <location>
        <begin position="600"/>
        <end position="663"/>
    </location>
</feature>
<keyword evidence="1" id="KW-0677">Repeat</keyword>
<accession>A0A1Y1IHR1</accession>
<dbReference type="PROSITE" id="PS50005">
    <property type="entry name" value="TPR"/>
    <property type="match status" value="1"/>
</dbReference>
<dbReference type="OrthoDB" id="10263032at2759"/>
<dbReference type="GO" id="GO:0016740">
    <property type="term" value="F:transferase activity"/>
    <property type="evidence" value="ECO:0007669"/>
    <property type="project" value="UniProtKB-KW"/>
</dbReference>
<evidence type="ECO:0000313" key="5">
    <source>
        <dbReference type="EMBL" id="GAQ88611.1"/>
    </source>
</evidence>
<keyword evidence="6" id="KW-1185">Reference proteome</keyword>
<evidence type="ECO:0000256" key="2">
    <source>
        <dbReference type="ARBA" id="ARBA00022803"/>
    </source>
</evidence>
<feature type="repeat" description="TPR" evidence="3">
    <location>
        <begin position="77"/>
        <end position="110"/>
    </location>
</feature>
<reference evidence="5 6" key="1">
    <citation type="journal article" date="2014" name="Nat. Commun.">
        <title>Klebsormidium flaccidum genome reveals primary factors for plant terrestrial adaptation.</title>
        <authorList>
            <person name="Hori K."/>
            <person name="Maruyama F."/>
            <person name="Fujisawa T."/>
            <person name="Togashi T."/>
            <person name="Yamamoto N."/>
            <person name="Seo M."/>
            <person name="Sato S."/>
            <person name="Yamada T."/>
            <person name="Mori H."/>
            <person name="Tajima N."/>
            <person name="Moriyama T."/>
            <person name="Ikeuchi M."/>
            <person name="Watanabe M."/>
            <person name="Wada H."/>
            <person name="Kobayashi K."/>
            <person name="Saito M."/>
            <person name="Masuda T."/>
            <person name="Sasaki-Sekimoto Y."/>
            <person name="Mashiguchi K."/>
            <person name="Awai K."/>
            <person name="Shimojima M."/>
            <person name="Masuda S."/>
            <person name="Iwai M."/>
            <person name="Nobusawa T."/>
            <person name="Narise T."/>
            <person name="Kondo S."/>
            <person name="Saito H."/>
            <person name="Sato R."/>
            <person name="Murakawa M."/>
            <person name="Ihara Y."/>
            <person name="Oshima-Yamada Y."/>
            <person name="Ohtaka K."/>
            <person name="Satoh M."/>
            <person name="Sonobe K."/>
            <person name="Ishii M."/>
            <person name="Ohtani R."/>
            <person name="Kanamori-Sato M."/>
            <person name="Honoki R."/>
            <person name="Miyazaki D."/>
            <person name="Mochizuki H."/>
            <person name="Umetsu J."/>
            <person name="Higashi K."/>
            <person name="Shibata D."/>
            <person name="Kamiya Y."/>
            <person name="Sato N."/>
            <person name="Nakamura Y."/>
            <person name="Tabata S."/>
            <person name="Ida S."/>
            <person name="Kurokawa K."/>
            <person name="Ohta H."/>
        </authorList>
    </citation>
    <scope>NUCLEOTIDE SEQUENCE [LARGE SCALE GENOMIC DNA]</scope>
    <source>
        <strain evidence="5 6">NIES-2285</strain>
    </source>
</reference>
<evidence type="ECO:0000256" key="4">
    <source>
        <dbReference type="SAM" id="MobiDB-lite"/>
    </source>
</evidence>
<dbReference type="OMA" id="MEMRADY"/>
<keyword evidence="5" id="KW-0808">Transferase</keyword>